<dbReference type="GO" id="GO:0032934">
    <property type="term" value="F:sterol binding"/>
    <property type="evidence" value="ECO:0007669"/>
    <property type="project" value="TreeGrafter"/>
</dbReference>
<accession>A0A820MCS3</accession>
<evidence type="ECO:0000313" key="1">
    <source>
        <dbReference type="EMBL" id="CAF4371636.1"/>
    </source>
</evidence>
<comment type="caution">
    <text evidence="1">The sequence shown here is derived from an EMBL/GenBank/DDBJ whole genome shotgun (WGS) entry which is preliminary data.</text>
</comment>
<dbReference type="GO" id="GO:0016020">
    <property type="term" value="C:membrane"/>
    <property type="evidence" value="ECO:0007669"/>
    <property type="project" value="TreeGrafter"/>
</dbReference>
<proteinExistence type="predicted"/>
<reference evidence="1" key="1">
    <citation type="submission" date="2021-02" db="EMBL/GenBank/DDBJ databases">
        <authorList>
            <person name="Nowell W R."/>
        </authorList>
    </citation>
    <scope>NUCLEOTIDE SEQUENCE</scope>
</reference>
<dbReference type="Proteomes" id="UP000663881">
    <property type="component" value="Unassembled WGS sequence"/>
</dbReference>
<gene>
    <name evidence="1" type="ORF">OKA104_LOCUS49868</name>
</gene>
<sequence>PGDKCPKGGHAAYHDGVELINKTYVKSSYFMGFHSILKTSEDFIGAMRSANDIAKNISKTILMNQSHTYHDSDKLEDYPVFPYR</sequence>
<organism evidence="1 2">
    <name type="scientific">Adineta steineri</name>
    <dbReference type="NCBI Taxonomy" id="433720"/>
    <lineage>
        <taxon>Eukaryota</taxon>
        <taxon>Metazoa</taxon>
        <taxon>Spiralia</taxon>
        <taxon>Gnathifera</taxon>
        <taxon>Rotifera</taxon>
        <taxon>Eurotatoria</taxon>
        <taxon>Bdelloidea</taxon>
        <taxon>Adinetida</taxon>
        <taxon>Adinetidae</taxon>
        <taxon>Adineta</taxon>
    </lineage>
</organism>
<evidence type="ECO:0000313" key="2">
    <source>
        <dbReference type="Proteomes" id="UP000663881"/>
    </source>
</evidence>
<name>A0A820MCS3_9BILA</name>
<protein>
    <submittedName>
        <fullName evidence="1">Uncharacterized protein</fullName>
    </submittedName>
</protein>
<dbReference type="GO" id="GO:0015918">
    <property type="term" value="P:sterol transport"/>
    <property type="evidence" value="ECO:0007669"/>
    <property type="project" value="TreeGrafter"/>
</dbReference>
<dbReference type="PANTHER" id="PTHR45727:SF2">
    <property type="entry name" value="NPC INTRACELLULAR CHOLESTEROL TRANSPORTER 1"/>
    <property type="match status" value="1"/>
</dbReference>
<dbReference type="EMBL" id="CAJOAY010024070">
    <property type="protein sequence ID" value="CAF4371636.1"/>
    <property type="molecule type" value="Genomic_DNA"/>
</dbReference>
<dbReference type="AlphaFoldDB" id="A0A820MCS3"/>
<feature type="non-terminal residue" evidence="1">
    <location>
        <position position="1"/>
    </location>
</feature>
<dbReference type="PANTHER" id="PTHR45727">
    <property type="entry name" value="NPC INTRACELLULAR CHOLESTEROL TRANSPORTER 1"/>
    <property type="match status" value="1"/>
</dbReference>